<evidence type="ECO:0000313" key="2">
    <source>
        <dbReference type="EMBL" id="SCA81855.1"/>
    </source>
</evidence>
<organism evidence="2 3">
    <name type="scientific">Plasmodium vivax</name>
    <name type="common">malaria parasite P. vivax</name>
    <dbReference type="NCBI Taxonomy" id="5855"/>
    <lineage>
        <taxon>Eukaryota</taxon>
        <taxon>Sar</taxon>
        <taxon>Alveolata</taxon>
        <taxon>Apicomplexa</taxon>
        <taxon>Aconoidasida</taxon>
        <taxon>Haemosporida</taxon>
        <taxon>Plasmodiidae</taxon>
        <taxon>Plasmodium</taxon>
        <taxon>Plasmodium (Plasmodium)</taxon>
    </lineage>
</organism>
<sequence length="273" mass="31423">MSQADCDNFSTQYSLGNIEKSKSLCNNFARLNQLLVAIKTNEHNHCKFLNYWFNSELSQTGFRVNKCIRDIHNGMDSQLVSSKEYISLNCELYNIKKDDLNKMNILYNLYENYSELKNITDDTSNLNKQSLFKHSCAFCPHYLEASYICNPGNSNSSIFCQKINDLKSKNDALYEKVHGERADISDNFVRLSECPNNKIITTAVTGSIIGLMPLLGVLYKFTPMVQVLRSKMGILNNDISKNDEEMIKMSLMDQENEQIPFQKKTYNIKYQSL</sequence>
<dbReference type="AlphaFoldDB" id="A0A1G4E533"/>
<keyword evidence="1" id="KW-0472">Membrane</keyword>
<accession>A0A1G4E533</accession>
<evidence type="ECO:0000313" key="3">
    <source>
        <dbReference type="Proteomes" id="UP000305196"/>
    </source>
</evidence>
<evidence type="ECO:0000256" key="1">
    <source>
        <dbReference type="SAM" id="Phobius"/>
    </source>
</evidence>
<dbReference type="Pfam" id="PF05795">
    <property type="entry name" value="Plasmodium_Vir"/>
    <property type="match status" value="2"/>
</dbReference>
<gene>
    <name evidence="2" type="ORF">PVC01_000054600</name>
</gene>
<dbReference type="EMBL" id="FLYI01000122">
    <property type="protein sequence ID" value="SCA81855.1"/>
    <property type="molecule type" value="Genomic_DNA"/>
</dbReference>
<reference evidence="2 3" key="1">
    <citation type="submission" date="2016-07" db="EMBL/GenBank/DDBJ databases">
        <authorList>
            <consortium name="Pathogen Informatics"/>
        </authorList>
    </citation>
    <scope>NUCLEOTIDE SEQUENCE [LARGE SCALE GENOMIC DNA]</scope>
</reference>
<keyword evidence="1" id="KW-0812">Transmembrane</keyword>
<dbReference type="InterPro" id="IPR008780">
    <property type="entry name" value="Plasmodium_Vir"/>
</dbReference>
<dbReference type="VEuPathDB" id="PlasmoDB:PVPAM_080008000"/>
<keyword evidence="1" id="KW-1133">Transmembrane helix</keyword>
<name>A0A1G4E533_PLAVI</name>
<proteinExistence type="predicted"/>
<protein>
    <submittedName>
        <fullName evidence="2">Vir protein, putative</fullName>
    </submittedName>
</protein>
<feature type="transmembrane region" description="Helical" evidence="1">
    <location>
        <begin position="199"/>
        <end position="222"/>
    </location>
</feature>
<dbReference type="VEuPathDB" id="PlasmoDB:PVP01_0010150"/>
<dbReference type="Proteomes" id="UP000305196">
    <property type="component" value="Unassembled WGS sequence"/>
</dbReference>